<reference evidence="1 2" key="1">
    <citation type="journal article" date="2015" name="Nature">
        <title>rRNA introns, odd ribosomes, and small enigmatic genomes across a large radiation of phyla.</title>
        <authorList>
            <person name="Brown C.T."/>
            <person name="Hug L.A."/>
            <person name="Thomas B.C."/>
            <person name="Sharon I."/>
            <person name="Castelle C.J."/>
            <person name="Singh A."/>
            <person name="Wilkins M.J."/>
            <person name="Williams K.H."/>
            <person name="Banfield J.F."/>
        </authorList>
    </citation>
    <scope>NUCLEOTIDE SEQUENCE [LARGE SCALE GENOMIC DNA]</scope>
</reference>
<proteinExistence type="predicted"/>
<accession>A0A0G1DNM1</accession>
<protein>
    <submittedName>
        <fullName evidence="1">Uncharacterized protein</fullName>
    </submittedName>
</protein>
<name>A0A0G1DNM1_9BACT</name>
<gene>
    <name evidence="1" type="ORF">UV76_C0024G0006</name>
</gene>
<dbReference type="AlphaFoldDB" id="A0A0G1DNM1"/>
<dbReference type="Proteomes" id="UP000034646">
    <property type="component" value="Unassembled WGS sequence"/>
</dbReference>
<evidence type="ECO:0000313" key="2">
    <source>
        <dbReference type="Proteomes" id="UP000034646"/>
    </source>
</evidence>
<sequence length="100" mass="11517">MNTPEKGKFRHIVFRDGDTWYAVALEFNIVESSDDPKLAFMNLLQAVSGYVQSSRKLKGARYYPLNQKADSEYEELWKNLHSPKPIKSPFQIDMYGVATV</sequence>
<comment type="caution">
    <text evidence="1">The sequence shown here is derived from an EMBL/GenBank/DDBJ whole genome shotgun (WGS) entry which is preliminary data.</text>
</comment>
<evidence type="ECO:0000313" key="1">
    <source>
        <dbReference type="EMBL" id="KKS99152.1"/>
    </source>
</evidence>
<organism evidence="1 2">
    <name type="scientific">Candidatus Nomurabacteria bacterium GW2011_GWA2_43_15</name>
    <dbReference type="NCBI Taxonomy" id="1618738"/>
    <lineage>
        <taxon>Bacteria</taxon>
        <taxon>Candidatus Nomuraibacteriota</taxon>
    </lineage>
</organism>
<dbReference type="EMBL" id="LCFS01000024">
    <property type="protein sequence ID" value="KKS99152.1"/>
    <property type="molecule type" value="Genomic_DNA"/>
</dbReference>